<feature type="transmembrane region" description="Helical" evidence="6">
    <location>
        <begin position="416"/>
        <end position="436"/>
    </location>
</feature>
<feature type="transmembrane region" description="Helical" evidence="6">
    <location>
        <begin position="131"/>
        <end position="150"/>
    </location>
</feature>
<evidence type="ECO:0000313" key="9">
    <source>
        <dbReference type="Proteomes" id="UP000000561"/>
    </source>
</evidence>
<keyword evidence="2" id="KW-0813">Transport</keyword>
<dbReference type="VEuPathDB" id="FungiDB:UMAG_03507"/>
<dbReference type="PANTHER" id="PTHR43791">
    <property type="entry name" value="PERMEASE-RELATED"/>
    <property type="match status" value="1"/>
</dbReference>
<dbReference type="EMBL" id="CM003148">
    <property type="protein sequence ID" value="KIS68417.1"/>
    <property type="molecule type" value="Genomic_DNA"/>
</dbReference>
<dbReference type="AlphaFoldDB" id="A0A0D1C3Y2"/>
<evidence type="ECO:0000256" key="4">
    <source>
        <dbReference type="ARBA" id="ARBA00022989"/>
    </source>
</evidence>
<keyword evidence="9" id="KW-1185">Reference proteome</keyword>
<name>A0A0D1C3Y2_MYCMD</name>
<feature type="transmembrane region" description="Helical" evidence="6">
    <location>
        <begin position="186"/>
        <end position="208"/>
    </location>
</feature>
<protein>
    <recommendedName>
        <fullName evidence="7">Major facilitator superfamily (MFS) profile domain-containing protein</fullName>
    </recommendedName>
</protein>
<organism evidence="8 9">
    <name type="scientific">Mycosarcoma maydis</name>
    <name type="common">Corn smut fungus</name>
    <name type="synonym">Ustilago maydis</name>
    <dbReference type="NCBI Taxonomy" id="5270"/>
    <lineage>
        <taxon>Eukaryota</taxon>
        <taxon>Fungi</taxon>
        <taxon>Dikarya</taxon>
        <taxon>Basidiomycota</taxon>
        <taxon>Ustilaginomycotina</taxon>
        <taxon>Ustilaginomycetes</taxon>
        <taxon>Ustilaginales</taxon>
        <taxon>Ustilaginaceae</taxon>
        <taxon>Mycosarcoma</taxon>
    </lineage>
</organism>
<evidence type="ECO:0000256" key="6">
    <source>
        <dbReference type="SAM" id="Phobius"/>
    </source>
</evidence>
<feature type="domain" description="Major facilitator superfamily (MFS) profile" evidence="7">
    <location>
        <begin position="60"/>
        <end position="479"/>
    </location>
</feature>
<keyword evidence="5 6" id="KW-0472">Membrane</keyword>
<dbReference type="GO" id="GO:0022857">
    <property type="term" value="F:transmembrane transporter activity"/>
    <property type="evidence" value="ECO:0000318"/>
    <property type="project" value="GO_Central"/>
</dbReference>
<feature type="transmembrane region" description="Helical" evidence="6">
    <location>
        <begin position="220"/>
        <end position="241"/>
    </location>
</feature>
<feature type="transmembrane region" description="Helical" evidence="6">
    <location>
        <begin position="448"/>
        <end position="472"/>
    </location>
</feature>
<feature type="transmembrane region" description="Helical" evidence="6">
    <location>
        <begin position="330"/>
        <end position="347"/>
    </location>
</feature>
<feature type="transmembrane region" description="Helical" evidence="6">
    <location>
        <begin position="56"/>
        <end position="73"/>
    </location>
</feature>
<dbReference type="OrthoDB" id="2985014at2759"/>
<dbReference type="InParanoid" id="A0A0D1C3Y2"/>
<dbReference type="OMA" id="MNDEFAW"/>
<feature type="transmembrane region" description="Helical" evidence="6">
    <location>
        <begin position="290"/>
        <end position="310"/>
    </location>
</feature>
<dbReference type="RefSeq" id="XP_011389952.1">
    <property type="nucleotide sequence ID" value="XM_011391650.1"/>
</dbReference>
<dbReference type="FunFam" id="1.20.1250.20:FF:001139">
    <property type="entry name" value="Chromosome 9, whole genome shotgun sequence"/>
    <property type="match status" value="1"/>
</dbReference>
<feature type="transmembrane region" description="Helical" evidence="6">
    <location>
        <begin position="354"/>
        <end position="375"/>
    </location>
</feature>
<evidence type="ECO:0000256" key="2">
    <source>
        <dbReference type="ARBA" id="ARBA00022448"/>
    </source>
</evidence>
<feature type="transmembrane region" description="Helical" evidence="6">
    <location>
        <begin position="381"/>
        <end position="404"/>
    </location>
</feature>
<reference evidence="8 9" key="1">
    <citation type="journal article" date="2006" name="Nature">
        <title>Insights from the genome of the biotrophic fungal plant pathogen Ustilago maydis.</title>
        <authorList>
            <person name="Kamper J."/>
            <person name="Kahmann R."/>
            <person name="Bolker M."/>
            <person name="Ma L.J."/>
            <person name="Brefort T."/>
            <person name="Saville B.J."/>
            <person name="Banuett F."/>
            <person name="Kronstad J.W."/>
            <person name="Gold S.E."/>
            <person name="Muller O."/>
            <person name="Perlin M.H."/>
            <person name="Wosten H.A."/>
            <person name="de Vries R."/>
            <person name="Ruiz-Herrera J."/>
            <person name="Reynaga-Pena C.G."/>
            <person name="Snetselaar K."/>
            <person name="McCann M."/>
            <person name="Perez-Martin J."/>
            <person name="Feldbrugge M."/>
            <person name="Basse C.W."/>
            <person name="Steinberg G."/>
            <person name="Ibeas J.I."/>
            <person name="Holloman W."/>
            <person name="Guzman P."/>
            <person name="Farman M."/>
            <person name="Stajich J.E."/>
            <person name="Sentandreu R."/>
            <person name="Gonzalez-Prieto J.M."/>
            <person name="Kennell J.C."/>
            <person name="Molina L."/>
            <person name="Schirawski J."/>
            <person name="Mendoza-Mendoza A."/>
            <person name="Greilinger D."/>
            <person name="Munch K."/>
            <person name="Rossel N."/>
            <person name="Scherer M."/>
            <person name="Vranes M."/>
            <person name="Ladendorf O."/>
            <person name="Vincon V."/>
            <person name="Fuchs U."/>
            <person name="Sandrock B."/>
            <person name="Meng S."/>
            <person name="Ho E.C."/>
            <person name="Cahill M.J."/>
            <person name="Boyce K.J."/>
            <person name="Klose J."/>
            <person name="Klosterman S.J."/>
            <person name="Deelstra H.J."/>
            <person name="Ortiz-Castellanos L."/>
            <person name="Li W."/>
            <person name="Sanchez-Alonso P."/>
            <person name="Schreier P.H."/>
            <person name="Hauser-Hahn I."/>
            <person name="Vaupel M."/>
            <person name="Koopmann E."/>
            <person name="Friedrich G."/>
            <person name="Voss H."/>
            <person name="Schluter T."/>
            <person name="Margolis J."/>
            <person name="Platt D."/>
            <person name="Swimmer C."/>
            <person name="Gnirke A."/>
            <person name="Chen F."/>
            <person name="Vysotskaia V."/>
            <person name="Mannhaupt G."/>
            <person name="Guldener U."/>
            <person name="Munsterkotter M."/>
            <person name="Haase D."/>
            <person name="Oesterheld M."/>
            <person name="Mewes H.W."/>
            <person name="Mauceli E.W."/>
            <person name="DeCaprio D."/>
            <person name="Wade C.M."/>
            <person name="Butler J."/>
            <person name="Young S."/>
            <person name="Jaffe D.B."/>
            <person name="Calvo S."/>
            <person name="Nusbaum C."/>
            <person name="Galagan J."/>
            <person name="Birren B.W."/>
        </authorList>
    </citation>
    <scope>NUCLEOTIDE SEQUENCE [LARGE SCALE GENOMIC DNA]</scope>
    <source>
        <strain evidence="9">DSM 14603 / FGSC 9021 / UM521</strain>
    </source>
</reference>
<evidence type="ECO:0000256" key="1">
    <source>
        <dbReference type="ARBA" id="ARBA00004141"/>
    </source>
</evidence>
<dbReference type="KEGG" id="uma:UMAG_03507"/>
<dbReference type="GO" id="GO:0016020">
    <property type="term" value="C:membrane"/>
    <property type="evidence" value="ECO:0000318"/>
    <property type="project" value="GO_Central"/>
</dbReference>
<feature type="transmembrane region" description="Helical" evidence="6">
    <location>
        <begin position="156"/>
        <end position="174"/>
    </location>
</feature>
<dbReference type="Proteomes" id="UP000000561">
    <property type="component" value="Chromosome 9"/>
</dbReference>
<evidence type="ECO:0000256" key="5">
    <source>
        <dbReference type="ARBA" id="ARBA00023136"/>
    </source>
</evidence>
<keyword evidence="3 6" id="KW-0812">Transmembrane</keyword>
<dbReference type="Gene3D" id="1.20.1250.20">
    <property type="entry name" value="MFS general substrate transporter like domains"/>
    <property type="match status" value="2"/>
</dbReference>
<keyword evidence="4 6" id="KW-1133">Transmembrane helix</keyword>
<evidence type="ECO:0000313" key="8">
    <source>
        <dbReference type="EMBL" id="KIS68417.1"/>
    </source>
</evidence>
<proteinExistence type="predicted"/>
<dbReference type="InterPro" id="IPR020846">
    <property type="entry name" value="MFS_dom"/>
</dbReference>
<dbReference type="Pfam" id="PF07690">
    <property type="entry name" value="MFS_1"/>
    <property type="match status" value="1"/>
</dbReference>
<evidence type="ECO:0000259" key="7">
    <source>
        <dbReference type="PROSITE" id="PS50850"/>
    </source>
</evidence>
<feature type="transmembrane region" description="Helical" evidence="6">
    <location>
        <begin position="97"/>
        <end position="119"/>
    </location>
</feature>
<dbReference type="GeneID" id="23563939"/>
<gene>
    <name evidence="8" type="ORF">UMAG_03507</name>
</gene>
<dbReference type="InterPro" id="IPR036259">
    <property type="entry name" value="MFS_trans_sf"/>
</dbReference>
<accession>A0A0D1C3Y2</accession>
<dbReference type="PROSITE" id="PS50850">
    <property type="entry name" value="MFS"/>
    <property type="match status" value="1"/>
</dbReference>
<dbReference type="InterPro" id="IPR011701">
    <property type="entry name" value="MFS"/>
</dbReference>
<dbReference type="SUPFAM" id="SSF103473">
    <property type="entry name" value="MFS general substrate transporter"/>
    <property type="match status" value="1"/>
</dbReference>
<sequence length="507" mass="55464">MSYRTPDSASIEKKDDTRLEDGVIIAPVLTAGTTNADAVATTVEDPKETARLIRRLDWHVLPICSVLYLFSFLDRSSLGNARVLGMETSLRLTGEQYAAALSVFFALYCLLEVPSNLILKKIGAKKWIPSIVVAWGIAMLLTGTSTNFAALFVWRLLLGAAEAGLFPGITYYLTILYPRRSIQLRVGLFFSAATIAGAFGGLLAFGLAKVEVGSTEGWQWIFFVEGALTILVGVISYFVLFDGLEKAPFLSESEKVYMSDRVHFDGNDIPMNDEFAWKFVWAGLKDWKTLFTLICYVTTITPLYSTALTLPTILKTSLKYNSVDANLYTVPVYTVAAITVVIFAYLADRTGIRFPFICLGTLISGIGWGLSLHYGRTNPKIAYGAQFISAAGSYAAFPGVVASLTQTVGGKTKRSVCIAIIVGFGGLAGTISSNIFPKKQGPYFHRAHYINIAMNGVAFCSALAFAGLLYLANIQKQKKIDSGEAARYSKEEIADMGDESPYFKYRY</sequence>
<dbReference type="FunFam" id="1.20.1250.20:FF:000013">
    <property type="entry name" value="MFS general substrate transporter"/>
    <property type="match status" value="1"/>
</dbReference>
<dbReference type="FunCoup" id="A0A0D1C3Y2">
    <property type="interactions" value="68"/>
</dbReference>
<evidence type="ECO:0000256" key="3">
    <source>
        <dbReference type="ARBA" id="ARBA00022692"/>
    </source>
</evidence>
<comment type="subcellular location">
    <subcellularLocation>
        <location evidence="1">Membrane</location>
        <topology evidence="1">Multi-pass membrane protein</topology>
    </subcellularLocation>
</comment>
<dbReference type="eggNOG" id="KOG2533">
    <property type="taxonomic scope" value="Eukaryota"/>
</dbReference>
<dbReference type="PANTHER" id="PTHR43791:SF46">
    <property type="entry name" value="MAJOR FACILITATOR SUPERFAMILY (MFS) PROFILE DOMAIN-CONTAINING PROTEIN-RELATED"/>
    <property type="match status" value="1"/>
</dbReference>